<protein>
    <submittedName>
        <fullName evidence="3">Uncharacterized protein</fullName>
    </submittedName>
</protein>
<feature type="transmembrane region" description="Helical" evidence="2">
    <location>
        <begin position="104"/>
        <end position="128"/>
    </location>
</feature>
<keyword evidence="2" id="KW-1133">Transmembrane helix</keyword>
<evidence type="ECO:0000256" key="2">
    <source>
        <dbReference type="SAM" id="Phobius"/>
    </source>
</evidence>
<dbReference type="EMBL" id="FNKB01000001">
    <property type="protein sequence ID" value="SDQ22296.1"/>
    <property type="molecule type" value="Genomic_DNA"/>
</dbReference>
<feature type="compositionally biased region" description="Basic and acidic residues" evidence="1">
    <location>
        <begin position="190"/>
        <end position="201"/>
    </location>
</feature>
<dbReference type="AlphaFoldDB" id="A0A1H0Z5C2"/>
<sequence length="218" mass="23849">MRKKRSPGFWRDEVWGRRKQLLRDPAFWVALLLGAATTLLAPLIPLGALNVEELANYALLYSALSFGAAIAGAGIALGVPGDKRIKRWSTLVPKGAKYSSFQNLLFTFAWSAMAQIGLVLVSFLAIAIGTGYKVVPHGITVMSAPAHYAAVFLSFWLWWYALLELTAVVRTFMQVAGAIAKENVMNVDREGDEVRDRKGGESEADPNVVKPSLLLLDD</sequence>
<feature type="region of interest" description="Disordered" evidence="1">
    <location>
        <begin position="190"/>
        <end position="211"/>
    </location>
</feature>
<evidence type="ECO:0000313" key="3">
    <source>
        <dbReference type="EMBL" id="SDQ22296.1"/>
    </source>
</evidence>
<keyword evidence="2" id="KW-0812">Transmembrane</keyword>
<dbReference type="OrthoDB" id="9954161at2"/>
<evidence type="ECO:0000256" key="1">
    <source>
        <dbReference type="SAM" id="MobiDB-lite"/>
    </source>
</evidence>
<evidence type="ECO:0000313" key="4">
    <source>
        <dbReference type="Proteomes" id="UP000182690"/>
    </source>
</evidence>
<accession>A0A1H0Z5C2</accession>
<reference evidence="3 4" key="1">
    <citation type="submission" date="2016-10" db="EMBL/GenBank/DDBJ databases">
        <authorList>
            <person name="de Groot N.N."/>
        </authorList>
    </citation>
    <scope>NUCLEOTIDE SEQUENCE [LARGE SCALE GENOMIC DNA]</scope>
    <source>
        <strain evidence="3 4">DSM 22788</strain>
    </source>
</reference>
<name>A0A1H0Z5C2_9MICO</name>
<proteinExistence type="predicted"/>
<keyword evidence="2" id="KW-0472">Membrane</keyword>
<feature type="transmembrane region" description="Helical" evidence="2">
    <location>
        <begin position="58"/>
        <end position="79"/>
    </location>
</feature>
<gene>
    <name evidence="3" type="ORF">SAMN04488565_1437</name>
</gene>
<organism evidence="3 4">
    <name type="scientific">Leucobacter chromiiresistens</name>
    <dbReference type="NCBI Taxonomy" id="1079994"/>
    <lineage>
        <taxon>Bacteria</taxon>
        <taxon>Bacillati</taxon>
        <taxon>Actinomycetota</taxon>
        <taxon>Actinomycetes</taxon>
        <taxon>Micrococcales</taxon>
        <taxon>Microbacteriaceae</taxon>
        <taxon>Leucobacter</taxon>
    </lineage>
</organism>
<dbReference type="RefSeq" id="WP_143026020.1">
    <property type="nucleotide sequence ID" value="NZ_FNKB01000001.1"/>
</dbReference>
<feature type="transmembrane region" description="Helical" evidence="2">
    <location>
        <begin position="148"/>
        <end position="169"/>
    </location>
</feature>
<feature type="transmembrane region" description="Helical" evidence="2">
    <location>
        <begin position="26"/>
        <end position="46"/>
    </location>
</feature>
<dbReference type="Proteomes" id="UP000182690">
    <property type="component" value="Unassembled WGS sequence"/>
</dbReference>